<reference evidence="5 6" key="1">
    <citation type="submission" date="2019-04" db="EMBL/GenBank/DDBJ databases">
        <title>genome sequence of strain W3.</title>
        <authorList>
            <person name="Gao J."/>
            <person name="Sun J."/>
        </authorList>
    </citation>
    <scope>NUCLEOTIDE SEQUENCE [LARGE SCALE GENOMIC DNA]</scope>
    <source>
        <strain evidence="5 6">W3</strain>
    </source>
</reference>
<evidence type="ECO:0000256" key="1">
    <source>
        <dbReference type="ARBA" id="ARBA00038420"/>
    </source>
</evidence>
<comment type="caution">
    <text evidence="5">The sequence shown here is derived from an EMBL/GenBank/DDBJ whole genome shotgun (WGS) entry which is preliminary data.</text>
</comment>
<dbReference type="RefSeq" id="WP_136540480.1">
    <property type="nucleotide sequence ID" value="NZ_STGU01000005.1"/>
</dbReference>
<dbReference type="Gene3D" id="3.10.350.10">
    <property type="entry name" value="LysM domain"/>
    <property type="match status" value="2"/>
</dbReference>
<dbReference type="CDD" id="cd12797">
    <property type="entry name" value="M23_peptidase"/>
    <property type="match status" value="1"/>
</dbReference>
<gene>
    <name evidence="5" type="ORF">FAA86_10795</name>
</gene>
<dbReference type="Pfam" id="PF01476">
    <property type="entry name" value="LysM"/>
    <property type="match status" value="2"/>
</dbReference>
<feature type="signal peptide" evidence="3">
    <location>
        <begin position="1"/>
        <end position="23"/>
    </location>
</feature>
<dbReference type="PROSITE" id="PS51782">
    <property type="entry name" value="LYSM"/>
    <property type="match status" value="2"/>
</dbReference>
<feature type="compositionally biased region" description="Polar residues" evidence="2">
    <location>
        <begin position="138"/>
        <end position="150"/>
    </location>
</feature>
<evidence type="ECO:0000313" key="5">
    <source>
        <dbReference type="EMBL" id="THV35820.1"/>
    </source>
</evidence>
<feature type="region of interest" description="Disordered" evidence="2">
    <location>
        <begin position="228"/>
        <end position="284"/>
    </location>
</feature>
<dbReference type="Pfam" id="PF01551">
    <property type="entry name" value="Peptidase_M23"/>
    <property type="match status" value="1"/>
</dbReference>
<dbReference type="SUPFAM" id="SSF51261">
    <property type="entry name" value="Duplicated hybrid motif"/>
    <property type="match status" value="1"/>
</dbReference>
<feature type="region of interest" description="Disordered" evidence="2">
    <location>
        <begin position="50"/>
        <end position="70"/>
    </location>
</feature>
<evidence type="ECO:0000256" key="2">
    <source>
        <dbReference type="SAM" id="MobiDB-lite"/>
    </source>
</evidence>
<proteinExistence type="inferred from homology"/>
<comment type="similarity">
    <text evidence="1">Belongs to the E.coli NlpD/Haemophilus LppB family.</text>
</comment>
<dbReference type="Proteomes" id="UP000307378">
    <property type="component" value="Unassembled WGS sequence"/>
</dbReference>
<dbReference type="GO" id="GO:0004222">
    <property type="term" value="F:metalloendopeptidase activity"/>
    <property type="evidence" value="ECO:0007669"/>
    <property type="project" value="TreeGrafter"/>
</dbReference>
<evidence type="ECO:0000256" key="3">
    <source>
        <dbReference type="SAM" id="SignalP"/>
    </source>
</evidence>
<feature type="chain" id="PRO_5020609640" evidence="3">
    <location>
        <begin position="24"/>
        <end position="516"/>
    </location>
</feature>
<dbReference type="InterPro" id="IPR050570">
    <property type="entry name" value="Cell_wall_metabolism_enzyme"/>
</dbReference>
<sequence>MRKSVSPKAGLPFARLCGALLLAGTAAGCSSDASRFSSVFSTDSLTTASIPRQSGMRGQPPVPSENIGGGAAVYGQSQAMAQPMPAAPAYEAPVSARAASTPASVQRAELAAPSGAAQAPVSNNSERAAALAQPFPSAPQQTGQVASVNPGQVLAEPRSTGSTPKQGGWSTAGAARVTLRPGETMATLADRYGVPQKELLKANGLSQASDAAPGQLVIIPTFGGPNAARAAADASGLPSDGRKPVLPGDQQQNVAVLPTAPNSREKQQVSASAATGKSDAGAGAGMGSYIVKPGDSLVRIAKANGVSVDDLKKANSLTTGNIRIGQALAIPAKSAQPAVAVKATAAPAADPVQTASVPANGQPAEYQAPAATKSVTEVASVKPETAAPEMTGIGKYRWPARGAVIANFGSNIDGKRSDGIAISVPQGTPVKAAENGVVIYAGNGLKELGNTVLIRHDDGKVTVYGHADSLSVQRGQKVQRGQTIATSGMTGNVKRPMLHFEVRKDAAPVNPITYLE</sequence>
<accession>A0A4S8PW53</accession>
<name>A0A4S8PW53_9HYPH</name>
<dbReference type="SMART" id="SM00257">
    <property type="entry name" value="LysM"/>
    <property type="match status" value="2"/>
</dbReference>
<protein>
    <submittedName>
        <fullName evidence="5">LysM peptidoglycan-binding domain-containing protein</fullName>
    </submittedName>
</protein>
<dbReference type="CDD" id="cd00118">
    <property type="entry name" value="LysM"/>
    <property type="match status" value="2"/>
</dbReference>
<evidence type="ECO:0000313" key="6">
    <source>
        <dbReference type="Proteomes" id="UP000307378"/>
    </source>
</evidence>
<dbReference type="Gene3D" id="2.70.70.10">
    <property type="entry name" value="Glucose Permease (Domain IIA)"/>
    <property type="match status" value="1"/>
</dbReference>
<feature type="domain" description="LysM" evidence="4">
    <location>
        <begin position="287"/>
        <end position="330"/>
    </location>
</feature>
<feature type="compositionally biased region" description="Polar residues" evidence="2">
    <location>
        <begin position="159"/>
        <end position="169"/>
    </location>
</feature>
<dbReference type="InterPro" id="IPR011055">
    <property type="entry name" value="Dup_hybrid_motif"/>
</dbReference>
<feature type="domain" description="LysM" evidence="4">
    <location>
        <begin position="175"/>
        <end position="219"/>
    </location>
</feature>
<evidence type="ECO:0000259" key="4">
    <source>
        <dbReference type="PROSITE" id="PS51782"/>
    </source>
</evidence>
<dbReference type="PANTHER" id="PTHR21666:SF263">
    <property type="entry name" value="MUREIN HYDROLASE ACTIVATOR NLPD"/>
    <property type="match status" value="1"/>
</dbReference>
<keyword evidence="3" id="KW-0732">Signal</keyword>
<dbReference type="PROSITE" id="PS51257">
    <property type="entry name" value="PROKAR_LIPOPROTEIN"/>
    <property type="match status" value="1"/>
</dbReference>
<feature type="region of interest" description="Disordered" evidence="2">
    <location>
        <begin position="105"/>
        <end position="174"/>
    </location>
</feature>
<organism evidence="5 6">
    <name type="scientific">Rhizobium rosettiformans W3</name>
    <dbReference type="NCBI Taxonomy" id="538378"/>
    <lineage>
        <taxon>Bacteria</taxon>
        <taxon>Pseudomonadati</taxon>
        <taxon>Pseudomonadota</taxon>
        <taxon>Alphaproteobacteria</taxon>
        <taxon>Hyphomicrobiales</taxon>
        <taxon>Rhizobiaceae</taxon>
        <taxon>Rhizobium/Agrobacterium group</taxon>
        <taxon>Rhizobium</taxon>
    </lineage>
</organism>
<dbReference type="PANTHER" id="PTHR21666">
    <property type="entry name" value="PEPTIDASE-RELATED"/>
    <property type="match status" value="1"/>
</dbReference>
<dbReference type="InterPro" id="IPR016047">
    <property type="entry name" value="M23ase_b-sheet_dom"/>
</dbReference>
<dbReference type="SUPFAM" id="SSF54106">
    <property type="entry name" value="LysM domain"/>
    <property type="match status" value="2"/>
</dbReference>
<dbReference type="InterPro" id="IPR018392">
    <property type="entry name" value="LysM"/>
</dbReference>
<dbReference type="EMBL" id="STGU01000005">
    <property type="protein sequence ID" value="THV35820.1"/>
    <property type="molecule type" value="Genomic_DNA"/>
</dbReference>
<dbReference type="InterPro" id="IPR036779">
    <property type="entry name" value="LysM_dom_sf"/>
</dbReference>
<dbReference type="AlphaFoldDB" id="A0A4S8PW53"/>